<dbReference type="OrthoDB" id="5862104at2759"/>
<organism evidence="2 3">
    <name type="scientific">Strongylus vulgaris</name>
    <name type="common">Blood worm</name>
    <dbReference type="NCBI Taxonomy" id="40348"/>
    <lineage>
        <taxon>Eukaryota</taxon>
        <taxon>Metazoa</taxon>
        <taxon>Ecdysozoa</taxon>
        <taxon>Nematoda</taxon>
        <taxon>Chromadorea</taxon>
        <taxon>Rhabditida</taxon>
        <taxon>Rhabditina</taxon>
        <taxon>Rhabditomorpha</taxon>
        <taxon>Strongyloidea</taxon>
        <taxon>Strongylidae</taxon>
        <taxon>Strongylus</taxon>
    </lineage>
</organism>
<dbReference type="AlphaFoldDB" id="A0A3P7IY79"/>
<dbReference type="Proteomes" id="UP000270094">
    <property type="component" value="Unassembled WGS sequence"/>
</dbReference>
<evidence type="ECO:0000313" key="3">
    <source>
        <dbReference type="Proteomes" id="UP000270094"/>
    </source>
</evidence>
<reference evidence="2 3" key="1">
    <citation type="submission" date="2018-11" db="EMBL/GenBank/DDBJ databases">
        <authorList>
            <consortium name="Pathogen Informatics"/>
        </authorList>
    </citation>
    <scope>NUCLEOTIDE SEQUENCE [LARGE SCALE GENOMIC DNA]</scope>
</reference>
<evidence type="ECO:0000259" key="1">
    <source>
        <dbReference type="Pfam" id="PF00144"/>
    </source>
</evidence>
<accession>A0A3P7IY79</accession>
<proteinExistence type="predicted"/>
<keyword evidence="3" id="KW-1185">Reference proteome</keyword>
<dbReference type="InterPro" id="IPR001466">
    <property type="entry name" value="Beta-lactam-related"/>
</dbReference>
<dbReference type="EMBL" id="UYYB01101000">
    <property type="protein sequence ID" value="VDM78100.1"/>
    <property type="molecule type" value="Genomic_DNA"/>
</dbReference>
<protein>
    <recommendedName>
        <fullName evidence="1">Beta-lactamase-related domain-containing protein</fullName>
    </recommendedName>
</protein>
<dbReference type="PANTHER" id="PTHR43319">
    <property type="entry name" value="BETA-LACTAMASE-RELATED"/>
    <property type="match status" value="1"/>
</dbReference>
<gene>
    <name evidence="2" type="ORF">SVUK_LOCUS13098</name>
</gene>
<name>A0A3P7IY79_STRVU</name>
<dbReference type="Pfam" id="PF00144">
    <property type="entry name" value="Beta-lactamase"/>
    <property type="match status" value="1"/>
</dbReference>
<sequence length="171" mass="19021">MKLSSQCSMNNPEHKAMEQASVLGIGNARSLAALFNLLINGKLVGEKTLAMLKQPVVNETDYVTQLRMVFGHGLMYHPSITGEYQNSNPNNRRATRAHERQKGFHFFQGEPIAGHGGYGCQEVNFDPKNGVVIAYVTNGLKVGMYDSCRIYMRLQNAVYDVIRQSQPIPSS</sequence>
<feature type="domain" description="Beta-lactamase-related" evidence="1">
    <location>
        <begin position="20"/>
        <end position="151"/>
    </location>
</feature>
<dbReference type="InterPro" id="IPR012338">
    <property type="entry name" value="Beta-lactam/transpept-like"/>
</dbReference>
<dbReference type="SUPFAM" id="SSF56601">
    <property type="entry name" value="beta-lactamase/transpeptidase-like"/>
    <property type="match status" value="1"/>
</dbReference>
<dbReference type="Gene3D" id="3.40.710.10">
    <property type="entry name" value="DD-peptidase/beta-lactamase superfamily"/>
    <property type="match status" value="1"/>
</dbReference>
<evidence type="ECO:0000313" key="2">
    <source>
        <dbReference type="EMBL" id="VDM78100.1"/>
    </source>
</evidence>
<dbReference type="PANTHER" id="PTHR43319:SF2">
    <property type="entry name" value="BETA-LACTAMASE-RELATED DOMAIN-CONTAINING PROTEIN"/>
    <property type="match status" value="1"/>
</dbReference>
<dbReference type="InterPro" id="IPR052907">
    <property type="entry name" value="Beta-lactamase/esterase"/>
</dbReference>